<evidence type="ECO:0000259" key="6">
    <source>
        <dbReference type="Pfam" id="PF08281"/>
    </source>
</evidence>
<comment type="similarity">
    <text evidence="1">Belongs to the sigma-70 factor family. ECF subfamily.</text>
</comment>
<reference evidence="7 8" key="2">
    <citation type="journal article" date="2020" name="Microbiol. Resour. Announc.">
        <title>Antarctic desert soil bacteria exhibit high novel natural product potential, evaluated through long-read genome sequencing and comparative genomics.</title>
        <authorList>
            <person name="Benaud N."/>
            <person name="Edwards R.J."/>
            <person name="Amos T.G."/>
            <person name="D'Agostino P.M."/>
            <person name="Gutierrez-Chavez C."/>
            <person name="Montgomery K."/>
            <person name="Nicetic I."/>
            <person name="Ferrari B.C."/>
        </authorList>
    </citation>
    <scope>NUCLEOTIDE SEQUENCE [LARGE SCALE GENOMIC DNA]</scope>
    <source>
        <strain evidence="7 8">SPB151</strain>
    </source>
</reference>
<organism evidence="7 8">
    <name type="scientific">Kribbella qitaiheensis</name>
    <dbReference type="NCBI Taxonomy" id="1544730"/>
    <lineage>
        <taxon>Bacteria</taxon>
        <taxon>Bacillati</taxon>
        <taxon>Actinomycetota</taxon>
        <taxon>Actinomycetes</taxon>
        <taxon>Propionibacteriales</taxon>
        <taxon>Kribbellaceae</taxon>
        <taxon>Kribbella</taxon>
    </lineage>
</organism>
<evidence type="ECO:0000256" key="1">
    <source>
        <dbReference type="ARBA" id="ARBA00010641"/>
    </source>
</evidence>
<dbReference type="InterPro" id="IPR013249">
    <property type="entry name" value="RNA_pol_sigma70_r4_t2"/>
</dbReference>
<evidence type="ECO:0000256" key="4">
    <source>
        <dbReference type="ARBA" id="ARBA00023125"/>
    </source>
</evidence>
<evidence type="ECO:0000313" key="7">
    <source>
        <dbReference type="EMBL" id="QNE22804.1"/>
    </source>
</evidence>
<feature type="domain" description="RNA polymerase sigma factor 70 region 4 type 2" evidence="6">
    <location>
        <begin position="89"/>
        <end position="138"/>
    </location>
</feature>
<dbReference type="SUPFAM" id="SSF88659">
    <property type="entry name" value="Sigma3 and sigma4 domains of RNA polymerase sigma factors"/>
    <property type="match status" value="1"/>
</dbReference>
<dbReference type="GO" id="GO:0016987">
    <property type="term" value="F:sigma factor activity"/>
    <property type="evidence" value="ECO:0007669"/>
    <property type="project" value="UniProtKB-KW"/>
</dbReference>
<dbReference type="GO" id="GO:0003677">
    <property type="term" value="F:DNA binding"/>
    <property type="evidence" value="ECO:0007669"/>
    <property type="project" value="UniProtKB-KW"/>
</dbReference>
<dbReference type="PANTHER" id="PTHR43133">
    <property type="entry name" value="RNA POLYMERASE ECF-TYPE SIGMA FACTO"/>
    <property type="match status" value="1"/>
</dbReference>
<dbReference type="InterPro" id="IPR013324">
    <property type="entry name" value="RNA_pol_sigma_r3/r4-like"/>
</dbReference>
<accession>A0A7G6X989</accession>
<proteinExistence type="inferred from homology"/>
<dbReference type="Pfam" id="PF08281">
    <property type="entry name" value="Sigma70_r4_2"/>
    <property type="match status" value="1"/>
</dbReference>
<gene>
    <name evidence="7" type="ORF">F1D05_07060</name>
</gene>
<keyword evidence="8" id="KW-1185">Reference proteome</keyword>
<reference evidence="8" key="1">
    <citation type="submission" date="2019-09" db="EMBL/GenBank/DDBJ databases">
        <title>Antimicrobial potential of Antarctic Bacteria.</title>
        <authorList>
            <person name="Benaud N."/>
            <person name="Edwards R.J."/>
            <person name="Ferrari B.C."/>
        </authorList>
    </citation>
    <scope>NUCLEOTIDE SEQUENCE [LARGE SCALE GENOMIC DNA]</scope>
    <source>
        <strain evidence="8">SPB151</strain>
    </source>
</reference>
<keyword evidence="3" id="KW-0731">Sigma factor</keyword>
<dbReference type="AlphaFoldDB" id="A0A7G6X989"/>
<dbReference type="GO" id="GO:0006352">
    <property type="term" value="P:DNA-templated transcription initiation"/>
    <property type="evidence" value="ECO:0007669"/>
    <property type="project" value="InterPro"/>
</dbReference>
<dbReference type="Gene3D" id="1.10.1740.10">
    <property type="match status" value="1"/>
</dbReference>
<dbReference type="SUPFAM" id="SSF88946">
    <property type="entry name" value="Sigma2 domain of RNA polymerase sigma factors"/>
    <property type="match status" value="1"/>
</dbReference>
<dbReference type="InterPro" id="IPR013325">
    <property type="entry name" value="RNA_pol_sigma_r2"/>
</dbReference>
<evidence type="ECO:0000256" key="5">
    <source>
        <dbReference type="ARBA" id="ARBA00023163"/>
    </source>
</evidence>
<dbReference type="KEGG" id="kqi:F1D05_07060"/>
<keyword evidence="2" id="KW-0805">Transcription regulation</keyword>
<protein>
    <submittedName>
        <fullName evidence="7">RNA polymerase subunit sigma-24</fullName>
    </submittedName>
</protein>
<dbReference type="InterPro" id="IPR036388">
    <property type="entry name" value="WH-like_DNA-bd_sf"/>
</dbReference>
<evidence type="ECO:0000313" key="8">
    <source>
        <dbReference type="Proteomes" id="UP000515563"/>
    </source>
</evidence>
<dbReference type="PANTHER" id="PTHR43133:SF8">
    <property type="entry name" value="RNA POLYMERASE SIGMA FACTOR HI_1459-RELATED"/>
    <property type="match status" value="1"/>
</dbReference>
<sequence length="146" mass="15981">MNDLLDQLTPYVGRICGPIALRNGPDATQEALVAVFRSLKTLKEPAALFGWVRAIAVREAVRVARQDERQVAADLAELPARGDPQLAVDVRDTLARLSPEHRALLVLRDLEGLDERDAAALLEVPAGTAKSRLHRARASFRKAWGS</sequence>
<dbReference type="CDD" id="cd06171">
    <property type="entry name" value="Sigma70_r4"/>
    <property type="match status" value="1"/>
</dbReference>
<keyword evidence="5" id="KW-0804">Transcription</keyword>
<dbReference type="EMBL" id="CP043661">
    <property type="protein sequence ID" value="QNE22804.1"/>
    <property type="molecule type" value="Genomic_DNA"/>
</dbReference>
<dbReference type="InterPro" id="IPR039425">
    <property type="entry name" value="RNA_pol_sigma-70-like"/>
</dbReference>
<evidence type="ECO:0000256" key="3">
    <source>
        <dbReference type="ARBA" id="ARBA00023082"/>
    </source>
</evidence>
<evidence type="ECO:0000256" key="2">
    <source>
        <dbReference type="ARBA" id="ARBA00023015"/>
    </source>
</evidence>
<keyword evidence="4" id="KW-0238">DNA-binding</keyword>
<dbReference type="Proteomes" id="UP000515563">
    <property type="component" value="Chromosome"/>
</dbReference>
<name>A0A7G6X989_9ACTN</name>
<dbReference type="Gene3D" id="1.10.10.10">
    <property type="entry name" value="Winged helix-like DNA-binding domain superfamily/Winged helix DNA-binding domain"/>
    <property type="match status" value="1"/>
</dbReference>